<dbReference type="AlphaFoldDB" id="A0ABD4RF92"/>
<dbReference type="EMBL" id="JAIFTX010000004">
    <property type="protein sequence ID" value="MBX7289920.1"/>
    <property type="molecule type" value="Genomic_DNA"/>
</dbReference>
<proteinExistence type="predicted"/>
<name>A0ABD4RF92_9CLOT</name>
<gene>
    <name evidence="1" type="ORF">K4H94_02495</name>
</gene>
<evidence type="ECO:0000313" key="1">
    <source>
        <dbReference type="EMBL" id="MBX7289920.1"/>
    </source>
</evidence>
<comment type="caution">
    <text evidence="1">The sequence shown here is derived from an EMBL/GenBank/DDBJ whole genome shotgun (WGS) entry which is preliminary data.</text>
</comment>
<sequence length="787" mass="88944">MRKKREKYISLFLSIIFTIAFINLRGIKTEAESKIEKAIPVNWSRTPEGNGIVDTEGNNFSSYWDQYNGGKERILDKGNLNGSSSIVRTANIINSNQYKCTSNRIFDYSTFCQLLNPTQTDNVWDGKGNNPYYQGYINKEFAKNYPVDGFATWKYHSNHNGDEWRMFRGEFSLNPDQIKSEDLYIGVSSKGSPQLIFPVNDFVMVFIDGNTTDINYGTQEITDSNRKNIKFRMPDGSIEALDFKTAHYRNNPYGIDNICINRLHQDVSKHTDGWHVHLDDNTEVVDGKYLKLGNINKYLNPNITNHKIEIFSGDNAGGGAISKFEIFKVSKPNIGVNKSAYKLEGDKEISLENNVSTVTSAEDVYYKFAMENKMNENLTNIEFVDDLLNIKVNQNGVFKKASDSSYEKVNSSLVQVKKTTANNEEIIGGLELLSNLQIKEKIEVVDKGNLKYTVIDKDVDRGILTNKVVGTANYLGDQLIAISEANFSVKVKDIDIKDISISMTKNVEEIIRDGKTIYKNNGQEEIPKVNPNDEITYGFDIVNNSKNGDKAIAVDNLDLQDILTPNCQMERWNYDFQGKGENINHESFTIKPNESIKVILKRLVVPEPNKDSDNYIITNEGVLSRKNIELARSKVDVEIARPSLNIMKAISNKGLTPEENKSFTIKVVGDDNSKVTVEAIPNKTYNIPNLKYGVVYTVSEVIPMNYKLDGIELRDNDGEVVNQEKQLAEKINTGEGFLAGHLTMQGSLNNGTMKIINKKENKSLFFNSNVKKNIFKYSKDNIETKVE</sequence>
<dbReference type="KEGG" id="cchv:BTM20_02840"/>
<dbReference type="GeneID" id="66300788"/>
<protein>
    <submittedName>
        <fullName evidence="1">Uncharacterized protein</fullName>
    </submittedName>
</protein>
<organism evidence="1 2">
    <name type="scientific">Clostridium chauvoei</name>
    <dbReference type="NCBI Taxonomy" id="46867"/>
    <lineage>
        <taxon>Bacteria</taxon>
        <taxon>Bacillati</taxon>
        <taxon>Bacillota</taxon>
        <taxon>Clostridia</taxon>
        <taxon>Eubacteriales</taxon>
        <taxon>Clostridiaceae</taxon>
        <taxon>Clostridium</taxon>
    </lineage>
</organism>
<accession>A0ABD4RF92</accession>
<dbReference type="Proteomes" id="UP000775179">
    <property type="component" value="Unassembled WGS sequence"/>
</dbReference>
<reference evidence="1 2" key="1">
    <citation type="submission" date="2021-08" db="EMBL/GenBank/DDBJ databases">
        <title>Genome sequence analysis of Clostridium chauvoei strains of European origin and evaluation of typing options for outbreak investigations.</title>
        <authorList>
            <person name="Abdel-Glil M."/>
            <person name="Thomas P."/>
            <person name="Seyboldt C."/>
        </authorList>
    </citation>
    <scope>NUCLEOTIDE SEQUENCE [LARGE SCALE GENOMIC DNA]</scope>
    <source>
        <strain evidence="1 2">S0260-09</strain>
    </source>
</reference>
<evidence type="ECO:0000313" key="2">
    <source>
        <dbReference type="Proteomes" id="UP000775179"/>
    </source>
</evidence>
<dbReference type="RefSeq" id="WP_021874776.1">
    <property type="nucleotide sequence ID" value="NZ_CP018624.1"/>
</dbReference>